<evidence type="ECO:0000256" key="1">
    <source>
        <dbReference type="SAM" id="Phobius"/>
    </source>
</evidence>
<organism evidence="2 3">
    <name type="scientific">Leifsonia kafniensis</name>
    <dbReference type="NCBI Taxonomy" id="475957"/>
    <lineage>
        <taxon>Bacteria</taxon>
        <taxon>Bacillati</taxon>
        <taxon>Actinomycetota</taxon>
        <taxon>Actinomycetes</taxon>
        <taxon>Micrococcales</taxon>
        <taxon>Microbacteriaceae</taxon>
        <taxon>Leifsonia</taxon>
    </lineage>
</organism>
<accession>A0ABP7JY33</accession>
<gene>
    <name evidence="2" type="ORF">GCM10022381_00050</name>
</gene>
<feature type="transmembrane region" description="Helical" evidence="1">
    <location>
        <begin position="106"/>
        <end position="125"/>
    </location>
</feature>
<dbReference type="Proteomes" id="UP001501803">
    <property type="component" value="Unassembled WGS sequence"/>
</dbReference>
<keyword evidence="3" id="KW-1185">Reference proteome</keyword>
<keyword evidence="1" id="KW-0472">Membrane</keyword>
<protein>
    <submittedName>
        <fullName evidence="2">Uncharacterized protein</fullName>
    </submittedName>
</protein>
<dbReference type="EMBL" id="BAABCN010000001">
    <property type="protein sequence ID" value="GAA3859291.1"/>
    <property type="molecule type" value="Genomic_DNA"/>
</dbReference>
<feature type="transmembrane region" description="Helical" evidence="1">
    <location>
        <begin position="131"/>
        <end position="149"/>
    </location>
</feature>
<proteinExistence type="predicted"/>
<feature type="transmembrane region" description="Helical" evidence="1">
    <location>
        <begin position="20"/>
        <end position="36"/>
    </location>
</feature>
<evidence type="ECO:0000313" key="3">
    <source>
        <dbReference type="Proteomes" id="UP001501803"/>
    </source>
</evidence>
<feature type="transmembrane region" description="Helical" evidence="1">
    <location>
        <begin position="43"/>
        <end position="63"/>
    </location>
</feature>
<feature type="transmembrane region" description="Helical" evidence="1">
    <location>
        <begin position="69"/>
        <end position="99"/>
    </location>
</feature>
<keyword evidence="1" id="KW-1133">Transmembrane helix</keyword>
<name>A0ABP7JY33_9MICO</name>
<sequence length="169" mass="18358">MWSEPTRSLRLRWGSYLPRYLVGLAAIVVGVAATNLTSTYSLWFLLIGPVVQAVGWLCLPAALWRRLLVLVPCMIAGLVPVAGPDFVGAFAALLAAWLLVRHRPAVSYLAVVAPIAASIVAKLTLHEYTATAVALFFCAGVSVAAAWFARQLARWRDDRRAVTRTTSQP</sequence>
<keyword evidence="1" id="KW-0812">Transmembrane</keyword>
<reference evidence="3" key="1">
    <citation type="journal article" date="2019" name="Int. J. Syst. Evol. Microbiol.">
        <title>The Global Catalogue of Microorganisms (GCM) 10K type strain sequencing project: providing services to taxonomists for standard genome sequencing and annotation.</title>
        <authorList>
            <consortium name="The Broad Institute Genomics Platform"/>
            <consortium name="The Broad Institute Genome Sequencing Center for Infectious Disease"/>
            <person name="Wu L."/>
            <person name="Ma J."/>
        </authorList>
    </citation>
    <scope>NUCLEOTIDE SEQUENCE [LARGE SCALE GENOMIC DNA]</scope>
    <source>
        <strain evidence="3">JCM 17021</strain>
    </source>
</reference>
<evidence type="ECO:0000313" key="2">
    <source>
        <dbReference type="EMBL" id="GAA3859291.1"/>
    </source>
</evidence>
<comment type="caution">
    <text evidence="2">The sequence shown here is derived from an EMBL/GenBank/DDBJ whole genome shotgun (WGS) entry which is preliminary data.</text>
</comment>